<dbReference type="InterPro" id="IPR043128">
    <property type="entry name" value="Rev_trsase/Diguanyl_cyclase"/>
</dbReference>
<feature type="domain" description="GGDEF" evidence="9">
    <location>
        <begin position="321"/>
        <end position="454"/>
    </location>
</feature>
<dbReference type="PANTHER" id="PTHR45138">
    <property type="entry name" value="REGULATORY COMPONENTS OF SENSORY TRANSDUCTION SYSTEM"/>
    <property type="match status" value="1"/>
</dbReference>
<dbReference type="GO" id="GO:0052621">
    <property type="term" value="F:diguanylate cyclase activity"/>
    <property type="evidence" value="ECO:0007669"/>
    <property type="project" value="UniProtKB-EC"/>
</dbReference>
<organism evidence="10 11">
    <name type="scientific">Pseudomonas flavocrustae</name>
    <dbReference type="NCBI Taxonomy" id="2991719"/>
    <lineage>
        <taxon>Bacteria</taxon>
        <taxon>Pseudomonadati</taxon>
        <taxon>Pseudomonadota</taxon>
        <taxon>Gammaproteobacteria</taxon>
        <taxon>Pseudomonadales</taxon>
        <taxon>Pseudomonadaceae</taxon>
        <taxon>Pseudomonas</taxon>
    </lineage>
</organism>
<evidence type="ECO:0000256" key="5">
    <source>
        <dbReference type="ARBA" id="ARBA00022989"/>
    </source>
</evidence>
<keyword evidence="5 8" id="KW-1133">Transmembrane helix</keyword>
<dbReference type="RefSeq" id="WP_280309177.1">
    <property type="nucleotide sequence ID" value="NZ_JAPDIQ010000006.1"/>
</dbReference>
<proteinExistence type="predicted"/>
<keyword evidence="10" id="KW-0548">Nucleotidyltransferase</keyword>
<keyword evidence="6 8" id="KW-0472">Membrane</keyword>
<feature type="transmembrane region" description="Helical" evidence="8">
    <location>
        <begin position="258"/>
        <end position="278"/>
    </location>
</feature>
<dbReference type="PROSITE" id="PS50887">
    <property type="entry name" value="GGDEF"/>
    <property type="match status" value="1"/>
</dbReference>
<keyword evidence="11" id="KW-1185">Reference proteome</keyword>
<protein>
    <recommendedName>
        <fullName evidence="2">diguanylate cyclase</fullName>
        <ecNumber evidence="2">2.7.7.65</ecNumber>
    </recommendedName>
</protein>
<evidence type="ECO:0000256" key="1">
    <source>
        <dbReference type="ARBA" id="ARBA00004651"/>
    </source>
</evidence>
<dbReference type="InterPro" id="IPR007895">
    <property type="entry name" value="MASE1"/>
</dbReference>
<dbReference type="Proteomes" id="UP001157461">
    <property type="component" value="Unassembled WGS sequence"/>
</dbReference>
<evidence type="ECO:0000256" key="2">
    <source>
        <dbReference type="ARBA" id="ARBA00012528"/>
    </source>
</evidence>
<accession>A0ABT6II19</accession>
<evidence type="ECO:0000256" key="6">
    <source>
        <dbReference type="ARBA" id="ARBA00023136"/>
    </source>
</evidence>
<keyword evidence="3" id="KW-1003">Cell membrane</keyword>
<dbReference type="InterPro" id="IPR050469">
    <property type="entry name" value="Diguanylate_Cyclase"/>
</dbReference>
<dbReference type="PANTHER" id="PTHR45138:SF9">
    <property type="entry name" value="DIGUANYLATE CYCLASE DGCM-RELATED"/>
    <property type="match status" value="1"/>
</dbReference>
<dbReference type="SMART" id="SM00267">
    <property type="entry name" value="GGDEF"/>
    <property type="match status" value="1"/>
</dbReference>
<evidence type="ECO:0000256" key="7">
    <source>
        <dbReference type="ARBA" id="ARBA00034247"/>
    </source>
</evidence>
<dbReference type="InterPro" id="IPR000160">
    <property type="entry name" value="GGDEF_dom"/>
</dbReference>
<comment type="catalytic activity">
    <reaction evidence="7">
        <text>2 GTP = 3',3'-c-di-GMP + 2 diphosphate</text>
        <dbReference type="Rhea" id="RHEA:24898"/>
        <dbReference type="ChEBI" id="CHEBI:33019"/>
        <dbReference type="ChEBI" id="CHEBI:37565"/>
        <dbReference type="ChEBI" id="CHEBI:58805"/>
        <dbReference type="EC" id="2.7.7.65"/>
    </reaction>
</comment>
<comment type="caution">
    <text evidence="10">The sequence shown here is derived from an EMBL/GenBank/DDBJ whole genome shotgun (WGS) entry which is preliminary data.</text>
</comment>
<dbReference type="SUPFAM" id="SSF55073">
    <property type="entry name" value="Nucleotide cyclase"/>
    <property type="match status" value="1"/>
</dbReference>
<dbReference type="Pfam" id="PF00990">
    <property type="entry name" value="GGDEF"/>
    <property type="match status" value="1"/>
</dbReference>
<dbReference type="CDD" id="cd01949">
    <property type="entry name" value="GGDEF"/>
    <property type="match status" value="1"/>
</dbReference>
<dbReference type="Pfam" id="PF05231">
    <property type="entry name" value="MASE1"/>
    <property type="match status" value="1"/>
</dbReference>
<comment type="subcellular location">
    <subcellularLocation>
        <location evidence="1">Cell membrane</location>
        <topology evidence="1">Multi-pass membrane protein</topology>
    </subcellularLocation>
</comment>
<name>A0ABT6II19_9PSED</name>
<dbReference type="InterPro" id="IPR029787">
    <property type="entry name" value="Nucleotide_cyclase"/>
</dbReference>
<sequence length="455" mass="49505">MLIIFLAALLGIVTRPLGLLSPFWPANALLAGLMVRNRRMATEQGWLGAFIALMAADLLTGTSLIRALVLTIANLLGAGVAYACLSRLPAKHVHLQRARSVMHLVLISVAASFCSSISGALALHQLFGMDFCDEFDVWLIGDLVNYVAILPVVLASSAPAQWPNRWPTHYQLARLPQGLAQAAPFMALVLSEGVAIWIGGPGAVMFSVPALLWCALTYSLFSVTLVTLIFSSSTMIAISAHHLDLSVPWPMGKVDLQSIRLGVLLMTLTPLTVAIVSITRQQLLIQVQYLAAHDQLSGLLNRRAFDQQTSEALPVLSRHNRLVAVLMLDIDHFKRINDTWGHAAGDQVLIAFARIAQECIPQNGVLGRMGGEEFAALFPVDTVEEARHIAETLRQRFEDTTVDYALQTRIKATVSVGVVTARGAEQAQPLMVQADRALYLAKGSGRNRVELQNMD</sequence>
<keyword evidence="10" id="KW-0808">Transferase</keyword>
<dbReference type="NCBIfam" id="TIGR00254">
    <property type="entry name" value="GGDEF"/>
    <property type="match status" value="1"/>
</dbReference>
<feature type="transmembrane region" description="Helical" evidence="8">
    <location>
        <begin position="100"/>
        <end position="123"/>
    </location>
</feature>
<evidence type="ECO:0000313" key="10">
    <source>
        <dbReference type="EMBL" id="MDH4764118.1"/>
    </source>
</evidence>
<evidence type="ECO:0000259" key="9">
    <source>
        <dbReference type="PROSITE" id="PS50887"/>
    </source>
</evidence>
<feature type="transmembrane region" description="Helical" evidence="8">
    <location>
        <begin position="210"/>
        <end position="238"/>
    </location>
</feature>
<dbReference type="EC" id="2.7.7.65" evidence="2"/>
<evidence type="ECO:0000256" key="4">
    <source>
        <dbReference type="ARBA" id="ARBA00022692"/>
    </source>
</evidence>
<evidence type="ECO:0000256" key="8">
    <source>
        <dbReference type="SAM" id="Phobius"/>
    </source>
</evidence>
<dbReference type="EMBL" id="JAPDIQ010000006">
    <property type="protein sequence ID" value="MDH4764118.1"/>
    <property type="molecule type" value="Genomic_DNA"/>
</dbReference>
<feature type="transmembrane region" description="Helical" evidence="8">
    <location>
        <begin position="67"/>
        <end position="88"/>
    </location>
</feature>
<keyword evidence="4 8" id="KW-0812">Transmembrane</keyword>
<dbReference type="Gene3D" id="3.30.70.270">
    <property type="match status" value="1"/>
</dbReference>
<reference evidence="10 11" key="1">
    <citation type="submission" date="2022-10" db="EMBL/GenBank/DDBJ databases">
        <title>A novel Pseudomonas species, isolated from Passiflora incarnata leaves.</title>
        <authorList>
            <person name="Cueva-Yesquen L.G."/>
            <person name="Fantinatti-Garboggini F."/>
        </authorList>
    </citation>
    <scope>NUCLEOTIDE SEQUENCE [LARGE SCALE GENOMIC DNA]</scope>
    <source>
        <strain evidence="10 11">CBMAI 2609</strain>
    </source>
</reference>
<evidence type="ECO:0000256" key="3">
    <source>
        <dbReference type="ARBA" id="ARBA00022475"/>
    </source>
</evidence>
<gene>
    <name evidence="10" type="ORF">OMP44_14570</name>
</gene>
<evidence type="ECO:0000313" key="11">
    <source>
        <dbReference type="Proteomes" id="UP001157461"/>
    </source>
</evidence>